<organism evidence="2 3">
    <name type="scientific">Opisthorchis viverrini</name>
    <name type="common">Southeast Asian liver fluke</name>
    <dbReference type="NCBI Taxonomy" id="6198"/>
    <lineage>
        <taxon>Eukaryota</taxon>
        <taxon>Metazoa</taxon>
        <taxon>Spiralia</taxon>
        <taxon>Lophotrochozoa</taxon>
        <taxon>Platyhelminthes</taxon>
        <taxon>Trematoda</taxon>
        <taxon>Digenea</taxon>
        <taxon>Opisthorchiida</taxon>
        <taxon>Opisthorchiata</taxon>
        <taxon>Opisthorchiidae</taxon>
        <taxon>Opisthorchis</taxon>
    </lineage>
</organism>
<dbReference type="RefSeq" id="XP_009177854.1">
    <property type="nucleotide sequence ID" value="XM_009179590.1"/>
</dbReference>
<sequence length="282" mass="31303">MQSHQPIKCEIVDNTYTKTVEVQGPQINCSLPNDLHITPDRPWGYERSEVVECTSSNTCDSVKFRWHWVAGPVPQLSVEPDKIDNDVTGKGKRLILSKLPRSGTYIFLCIVQCDCGNISSTSAISVTLNVQPDQQEDRRSKSSGVPDPELDRDQDVLDDEAVDMEPGEIGKSVMKREATLLTSDPNQTATLDELQATMDKGKEEHVLLNTSGTYLVPTDVTAQKNIFSRTTQTPLKQEESQTYAVRRGPSHSHVIVFPSLNFVTGIASKGRLEDEQNTLEDS</sequence>
<name>A0A074ZT04_OPIVI</name>
<dbReference type="GeneID" id="20330249"/>
<dbReference type="KEGG" id="ovi:T265_16084"/>
<evidence type="ECO:0000313" key="3">
    <source>
        <dbReference type="Proteomes" id="UP000054324"/>
    </source>
</evidence>
<feature type="region of interest" description="Disordered" evidence="1">
    <location>
        <begin position="130"/>
        <end position="159"/>
    </location>
</feature>
<proteinExistence type="predicted"/>
<dbReference type="OrthoDB" id="6251461at2759"/>
<dbReference type="CTD" id="20330249"/>
<gene>
    <name evidence="2" type="ORF">T265_16084</name>
</gene>
<accession>A0A074ZT04</accession>
<protein>
    <submittedName>
        <fullName evidence="2">Uncharacterized protein</fullName>
    </submittedName>
</protein>
<reference evidence="2 3" key="1">
    <citation type="submission" date="2013-11" db="EMBL/GenBank/DDBJ databases">
        <title>Opisthorchis viverrini - life in the bile duct.</title>
        <authorList>
            <person name="Young N.D."/>
            <person name="Nagarajan N."/>
            <person name="Lin S.J."/>
            <person name="Korhonen P.K."/>
            <person name="Jex A.R."/>
            <person name="Hall R.S."/>
            <person name="Safavi-Hemami H."/>
            <person name="Kaewkong W."/>
            <person name="Bertrand D."/>
            <person name="Gao S."/>
            <person name="Seet Q."/>
            <person name="Wongkham S."/>
            <person name="Teh B.T."/>
            <person name="Wongkham C."/>
            <person name="Intapan P.M."/>
            <person name="Maleewong W."/>
            <person name="Yang X."/>
            <person name="Hu M."/>
            <person name="Wang Z."/>
            <person name="Hofmann A."/>
            <person name="Sternberg P.W."/>
            <person name="Tan P."/>
            <person name="Wang J."/>
            <person name="Gasser R.B."/>
        </authorList>
    </citation>
    <scope>NUCLEOTIDE SEQUENCE [LARGE SCALE GENOMIC DNA]</scope>
</reference>
<keyword evidence="3" id="KW-1185">Reference proteome</keyword>
<dbReference type="Proteomes" id="UP000054324">
    <property type="component" value="Unassembled WGS sequence"/>
</dbReference>
<evidence type="ECO:0000256" key="1">
    <source>
        <dbReference type="SAM" id="MobiDB-lite"/>
    </source>
</evidence>
<dbReference type="EMBL" id="KL601795">
    <property type="protein sequence ID" value="KER18399.1"/>
    <property type="molecule type" value="Genomic_DNA"/>
</dbReference>
<dbReference type="AlphaFoldDB" id="A0A074ZT04"/>
<feature type="non-terminal residue" evidence="2">
    <location>
        <position position="282"/>
    </location>
</feature>
<evidence type="ECO:0000313" key="2">
    <source>
        <dbReference type="EMBL" id="KER18399.1"/>
    </source>
</evidence>